<dbReference type="Pfam" id="PF00578">
    <property type="entry name" value="AhpC-TSA"/>
    <property type="match status" value="1"/>
</dbReference>
<dbReference type="SUPFAM" id="SSF52833">
    <property type="entry name" value="Thioredoxin-like"/>
    <property type="match status" value="1"/>
</dbReference>
<dbReference type="GO" id="GO:0016491">
    <property type="term" value="F:oxidoreductase activity"/>
    <property type="evidence" value="ECO:0007669"/>
    <property type="project" value="InterPro"/>
</dbReference>
<reference evidence="2 3" key="1">
    <citation type="submission" date="2018-07" db="EMBL/GenBank/DDBJ databases">
        <title>Modular assembly of carbohydrate-degrading microbial communities in the ocean.</title>
        <authorList>
            <person name="Enke T.N."/>
            <person name="Datta M.S."/>
            <person name="Schwartzman J.A."/>
            <person name="Cermak N."/>
            <person name="Schmitz D.A."/>
            <person name="Barrere J."/>
            <person name="Cordero O.X."/>
        </authorList>
    </citation>
    <scope>NUCLEOTIDE SEQUENCE [LARGE SCALE GENOMIC DNA]</scope>
    <source>
        <strain evidence="2 3">C3M10</strain>
    </source>
</reference>
<sequence length="177" mass="19339">MLIPGNPVPALTLDTLGHGRFDLSRDHGENGTLVIVYRGLHCPICIRQMGEVEAALDDFAEQGIEVIMLSTDTEARAAETVEKSGTSRLRVGHSLSLKRARDDWGLYISSKREGSAEADLFAEPGHFYIAPDGTLYFGWLQTTPFARPSCADMLGGIKWALANNYPPRGTYTGDLPD</sequence>
<evidence type="ECO:0000259" key="1">
    <source>
        <dbReference type="PROSITE" id="PS51352"/>
    </source>
</evidence>
<dbReference type="InterPro" id="IPR036249">
    <property type="entry name" value="Thioredoxin-like_sf"/>
</dbReference>
<accession>A0A366WWV6</accession>
<gene>
    <name evidence="2" type="ORF">DS909_11695</name>
</gene>
<dbReference type="OrthoDB" id="9809746at2"/>
<dbReference type="EMBL" id="QOCE01000031">
    <property type="protein sequence ID" value="RBW54634.1"/>
    <property type="molecule type" value="Genomic_DNA"/>
</dbReference>
<dbReference type="GO" id="GO:0016209">
    <property type="term" value="F:antioxidant activity"/>
    <property type="evidence" value="ECO:0007669"/>
    <property type="project" value="InterPro"/>
</dbReference>
<feature type="domain" description="Thioredoxin" evidence="1">
    <location>
        <begin position="2"/>
        <end position="162"/>
    </location>
</feature>
<dbReference type="AlphaFoldDB" id="A0A366WWV6"/>
<dbReference type="Proteomes" id="UP000252706">
    <property type="component" value="Unassembled WGS sequence"/>
</dbReference>
<name>A0A366WWV6_9RHOB</name>
<dbReference type="InterPro" id="IPR000866">
    <property type="entry name" value="AhpC/TSA"/>
</dbReference>
<dbReference type="InterPro" id="IPR013766">
    <property type="entry name" value="Thioredoxin_domain"/>
</dbReference>
<dbReference type="RefSeq" id="WP_113823633.1">
    <property type="nucleotide sequence ID" value="NZ_QOCE01000031.1"/>
</dbReference>
<proteinExistence type="predicted"/>
<comment type="caution">
    <text evidence="2">The sequence shown here is derived from an EMBL/GenBank/DDBJ whole genome shotgun (WGS) entry which is preliminary data.</text>
</comment>
<dbReference type="PROSITE" id="PS51352">
    <property type="entry name" value="THIOREDOXIN_2"/>
    <property type="match status" value="1"/>
</dbReference>
<organism evidence="2 3">
    <name type="scientific">Phaeobacter gallaeciensis</name>
    <dbReference type="NCBI Taxonomy" id="60890"/>
    <lineage>
        <taxon>Bacteria</taxon>
        <taxon>Pseudomonadati</taxon>
        <taxon>Pseudomonadota</taxon>
        <taxon>Alphaproteobacteria</taxon>
        <taxon>Rhodobacterales</taxon>
        <taxon>Roseobacteraceae</taxon>
        <taxon>Phaeobacter</taxon>
    </lineage>
</organism>
<evidence type="ECO:0000313" key="2">
    <source>
        <dbReference type="EMBL" id="RBW54634.1"/>
    </source>
</evidence>
<protein>
    <submittedName>
        <fullName evidence="2">Redoxin</fullName>
    </submittedName>
</protein>
<dbReference type="Gene3D" id="3.40.30.10">
    <property type="entry name" value="Glutaredoxin"/>
    <property type="match status" value="1"/>
</dbReference>
<evidence type="ECO:0000313" key="3">
    <source>
        <dbReference type="Proteomes" id="UP000252706"/>
    </source>
</evidence>